<dbReference type="EMBL" id="CP045032">
    <property type="protein sequence ID" value="QFQ03009.1"/>
    <property type="molecule type" value="Genomic_DNA"/>
</dbReference>
<keyword evidence="4" id="KW-1185">Reference proteome</keyword>
<organism evidence="3 4">
    <name type="scientific">Corynebacterium urogenitale</name>
    <dbReference type="NCBI Taxonomy" id="2487892"/>
    <lineage>
        <taxon>Bacteria</taxon>
        <taxon>Bacillati</taxon>
        <taxon>Actinomycetota</taxon>
        <taxon>Actinomycetes</taxon>
        <taxon>Mycobacteriales</taxon>
        <taxon>Corynebacteriaceae</taxon>
        <taxon>Corynebacterium</taxon>
    </lineage>
</organism>
<proteinExistence type="predicted"/>
<accession>A0A5J6ZC85</accession>
<reference evidence="4" key="1">
    <citation type="submission" date="2019-10" db="EMBL/GenBank/DDBJ databases">
        <title>Complete genome sequence of Corynebacterium urogenitalis DSM 108747, isolated from the genital tract of a cow.</title>
        <authorList>
            <person name="Ruckert C."/>
            <person name="Ballas P."/>
            <person name="Wagener K."/>
            <person name="Drillich M."/>
            <person name="Kaempfer P."/>
            <person name="Busse H.-J."/>
            <person name="Ehling-Schulz M."/>
        </authorList>
    </citation>
    <scope>NUCLEOTIDE SEQUENCE [LARGE SCALE GENOMIC DNA]</scope>
    <source>
        <strain evidence="4">LMM 1652</strain>
    </source>
</reference>
<evidence type="ECO:0000313" key="3">
    <source>
        <dbReference type="EMBL" id="QFQ03009.1"/>
    </source>
</evidence>
<dbReference type="AlphaFoldDB" id="A0A5J6ZC85"/>
<sequence length="376" mass="40743">MAHYNLYDTLRVDRHADSQSLAREIDERIERQDFSNPGGLDELQIARQILGDSGKKAEYDSRIADEFGEEVNIAALRQIAAGESNQQSQFPNPPGAGQQGAYPQGGQPGYQQPQYSGPQGFSQAPQGQYGQQPQQFQQGYQPQGQFDSHQQGYAQQPQQFQQGQFAGQPGQPQQQGPGAKEKFAAATAGLKKTTGEKTAKLRGEFKKSSKSAIIATAVFTLVACLLVWGVVAGIGHFTSGERKAENVAKELLKTENQGEMKDWVRKYSLDSTKEDNLNLIDNRDVSTPSDLFDTGAPGVQRVDNSSAFMGAVLAGESRSDLDVEERQFFEAAEEGNLYFVSISSNDGEGEVVGGMMLGIVDGDAKLIAVGEASDFN</sequence>
<feature type="region of interest" description="Disordered" evidence="1">
    <location>
        <begin position="83"/>
        <end position="183"/>
    </location>
</feature>
<dbReference type="KEGG" id="cuo:CUROG_08305"/>
<evidence type="ECO:0000256" key="1">
    <source>
        <dbReference type="SAM" id="MobiDB-lite"/>
    </source>
</evidence>
<dbReference type="OrthoDB" id="4398434at2"/>
<evidence type="ECO:0000313" key="4">
    <source>
        <dbReference type="Proteomes" id="UP000326711"/>
    </source>
</evidence>
<feature type="transmembrane region" description="Helical" evidence="2">
    <location>
        <begin position="212"/>
        <end position="237"/>
    </location>
</feature>
<keyword evidence="2" id="KW-0812">Transmembrane</keyword>
<feature type="compositionally biased region" description="Low complexity" evidence="1">
    <location>
        <begin position="95"/>
        <end position="183"/>
    </location>
</feature>
<protein>
    <submittedName>
        <fullName evidence="3">Uncharacterized protein</fullName>
    </submittedName>
</protein>
<dbReference type="RefSeq" id="WP_151903305.1">
    <property type="nucleotide sequence ID" value="NZ_CP045032.1"/>
</dbReference>
<keyword evidence="2" id="KW-0472">Membrane</keyword>
<name>A0A5J6ZC85_9CORY</name>
<dbReference type="Proteomes" id="UP000326711">
    <property type="component" value="Chromosome"/>
</dbReference>
<keyword evidence="2" id="KW-1133">Transmembrane helix</keyword>
<evidence type="ECO:0000256" key="2">
    <source>
        <dbReference type="SAM" id="Phobius"/>
    </source>
</evidence>
<gene>
    <name evidence="3" type="ORF">CUROG_08305</name>
</gene>